<dbReference type="AlphaFoldDB" id="T1AWB8"/>
<evidence type="ECO:0000313" key="4">
    <source>
        <dbReference type="EMBL" id="EQD61757.1"/>
    </source>
</evidence>
<dbReference type="PANTHER" id="PTHR30314">
    <property type="entry name" value="CELL DIVISION PROTEIN FTSZ-RELATED"/>
    <property type="match status" value="1"/>
</dbReference>
<dbReference type="Pfam" id="PF00091">
    <property type="entry name" value="Tubulin"/>
    <property type="match status" value="1"/>
</dbReference>
<organism evidence="4">
    <name type="scientific">mine drainage metagenome</name>
    <dbReference type="NCBI Taxonomy" id="410659"/>
    <lineage>
        <taxon>unclassified sequences</taxon>
        <taxon>metagenomes</taxon>
        <taxon>ecological metagenomes</taxon>
    </lineage>
</organism>
<feature type="non-terminal residue" evidence="4">
    <location>
        <position position="1"/>
    </location>
</feature>
<dbReference type="EMBL" id="AUZY01004794">
    <property type="protein sequence ID" value="EQD61757.1"/>
    <property type="molecule type" value="Genomic_DNA"/>
</dbReference>
<comment type="caution">
    <text evidence="4">The sequence shown here is derived from an EMBL/GenBank/DDBJ whole genome shotgun (WGS) entry which is preliminary data.</text>
</comment>
<keyword evidence="2" id="KW-0342">GTP-binding</keyword>
<reference evidence="4" key="2">
    <citation type="journal article" date="2014" name="ISME J.">
        <title>Microbial stratification in low pH oxic and suboxic macroscopic growths along an acid mine drainage.</title>
        <authorList>
            <person name="Mendez-Garcia C."/>
            <person name="Mesa V."/>
            <person name="Sprenger R.R."/>
            <person name="Richter M."/>
            <person name="Diez M.S."/>
            <person name="Solano J."/>
            <person name="Bargiela R."/>
            <person name="Golyshina O.V."/>
            <person name="Manteca A."/>
            <person name="Ramos J.L."/>
            <person name="Gallego J.R."/>
            <person name="Llorente I."/>
            <person name="Martins Dos Santos V.A."/>
            <person name="Jensen O.N."/>
            <person name="Pelaez A.I."/>
            <person name="Sanchez J."/>
            <person name="Ferrer M."/>
        </authorList>
    </citation>
    <scope>NUCLEOTIDE SEQUENCE</scope>
</reference>
<keyword evidence="4" id="KW-0132">Cell division</keyword>
<sequence length="161" mass="17018">KILTIGIGGQGSNPIHKLFNSGISSAKTVAMNTDAKHLGIINAHKKMLIGREITRGLGAGGFPEMGAKCAEASQREILETIKGYDLVFLCGGMGGGTGGGALPVVAKYAKDEGALVVAFVTYPFDLERSRKVKADWALQQLSRNADTTIIIEKRTPSQLCT</sequence>
<name>T1AWB8_9ZZZZ</name>
<reference evidence="4" key="1">
    <citation type="submission" date="2013-08" db="EMBL/GenBank/DDBJ databases">
        <authorList>
            <person name="Mendez C."/>
            <person name="Richter M."/>
            <person name="Ferrer M."/>
            <person name="Sanchez J."/>
        </authorList>
    </citation>
    <scope>NUCLEOTIDE SEQUENCE</scope>
</reference>
<dbReference type="Gene3D" id="3.40.50.1440">
    <property type="entry name" value="Tubulin/FtsZ, GTPase domain"/>
    <property type="match status" value="1"/>
</dbReference>
<keyword evidence="1" id="KW-0547">Nucleotide-binding</keyword>
<dbReference type="GO" id="GO:0005525">
    <property type="term" value="F:GTP binding"/>
    <property type="evidence" value="ECO:0007669"/>
    <property type="project" value="UniProtKB-KW"/>
</dbReference>
<feature type="domain" description="Tubulin/FtsZ GTPase" evidence="3">
    <location>
        <begin position="1"/>
        <end position="161"/>
    </location>
</feature>
<gene>
    <name evidence="4" type="ORF">B1B_07537</name>
</gene>
<dbReference type="SMART" id="SM00864">
    <property type="entry name" value="Tubulin"/>
    <property type="match status" value="1"/>
</dbReference>
<dbReference type="GO" id="GO:0032153">
    <property type="term" value="C:cell division site"/>
    <property type="evidence" value="ECO:0007669"/>
    <property type="project" value="TreeGrafter"/>
</dbReference>
<proteinExistence type="predicted"/>
<dbReference type="GO" id="GO:0003924">
    <property type="term" value="F:GTPase activity"/>
    <property type="evidence" value="ECO:0007669"/>
    <property type="project" value="InterPro"/>
</dbReference>
<dbReference type="InterPro" id="IPR045061">
    <property type="entry name" value="FtsZ/CetZ"/>
</dbReference>
<evidence type="ECO:0000259" key="3">
    <source>
        <dbReference type="SMART" id="SM00864"/>
    </source>
</evidence>
<evidence type="ECO:0000256" key="1">
    <source>
        <dbReference type="ARBA" id="ARBA00022741"/>
    </source>
</evidence>
<dbReference type="GO" id="GO:0051301">
    <property type="term" value="P:cell division"/>
    <property type="evidence" value="ECO:0007669"/>
    <property type="project" value="UniProtKB-KW"/>
</dbReference>
<accession>T1AWB8</accession>
<evidence type="ECO:0000256" key="2">
    <source>
        <dbReference type="ARBA" id="ARBA00023134"/>
    </source>
</evidence>
<dbReference type="PANTHER" id="PTHR30314:SF3">
    <property type="entry name" value="MITOCHONDRIAL DIVISION PROTEIN FSZA"/>
    <property type="match status" value="1"/>
</dbReference>
<dbReference type="GO" id="GO:0005737">
    <property type="term" value="C:cytoplasm"/>
    <property type="evidence" value="ECO:0007669"/>
    <property type="project" value="TreeGrafter"/>
</dbReference>
<dbReference type="InterPro" id="IPR036525">
    <property type="entry name" value="Tubulin/FtsZ_GTPase_sf"/>
</dbReference>
<dbReference type="InterPro" id="IPR003008">
    <property type="entry name" value="Tubulin_FtsZ_GTPase"/>
</dbReference>
<protein>
    <submittedName>
        <fullName evidence="4">Cell division protein FtsZ</fullName>
    </submittedName>
</protein>
<keyword evidence="4" id="KW-0131">Cell cycle</keyword>
<dbReference type="PRINTS" id="PR00423">
    <property type="entry name" value="CELLDVISFTSZ"/>
</dbReference>
<dbReference type="SUPFAM" id="SSF52490">
    <property type="entry name" value="Tubulin nucleotide-binding domain-like"/>
    <property type="match status" value="1"/>
</dbReference>